<evidence type="ECO:0000313" key="4">
    <source>
        <dbReference type="EMBL" id="XBY62759.1"/>
    </source>
</evidence>
<sequence>MLFQRLFSLGWLAACLVFAVLAWDYHAAFSYEPVGPRAFPLLMLGLMAAALVWLTLRPTPVAHTHDEQPLDAASLRKVAACIALLLVYAGLFEPLGFILSSSLVGVFMARLYGGRWLPSAIAALLISVGLYLLFDKTLDVPLPLGVLDFLE</sequence>
<evidence type="ECO:0000256" key="1">
    <source>
        <dbReference type="SAM" id="Phobius"/>
    </source>
</evidence>
<feature type="transmembrane region" description="Helical" evidence="1">
    <location>
        <begin position="38"/>
        <end position="56"/>
    </location>
</feature>
<keyword evidence="5" id="KW-1185">Reference proteome</keyword>
<gene>
    <name evidence="4" type="ORF">ABS648_22815</name>
    <name evidence="3" type="ORF">PSm6_05230</name>
</gene>
<feature type="transmembrane region" description="Helical" evidence="1">
    <location>
        <begin position="116"/>
        <end position="134"/>
    </location>
</feature>
<keyword evidence="1" id="KW-1133">Transmembrane helix</keyword>
<dbReference type="InterPro" id="IPR009936">
    <property type="entry name" value="DUF1468"/>
</dbReference>
<feature type="domain" description="DUF1468" evidence="2">
    <location>
        <begin position="7"/>
        <end position="143"/>
    </location>
</feature>
<protein>
    <submittedName>
        <fullName evidence="3">Membrane protein</fullName>
    </submittedName>
    <submittedName>
        <fullName evidence="4">Tripartite tricarboxylate transporter TctB family protein</fullName>
    </submittedName>
</protein>
<accession>A0AAU7XZE6</accession>
<dbReference type="EMBL" id="CP158373">
    <property type="protein sequence ID" value="XBY62759.1"/>
    <property type="molecule type" value="Genomic_DNA"/>
</dbReference>
<proteinExistence type="predicted"/>
<dbReference type="Proteomes" id="UP001064896">
    <property type="component" value="Chromosome"/>
</dbReference>
<dbReference type="EMBL" id="AP023081">
    <property type="protein sequence ID" value="BCD84116.1"/>
    <property type="molecule type" value="Genomic_DNA"/>
</dbReference>
<evidence type="ECO:0000259" key="2">
    <source>
        <dbReference type="Pfam" id="PF07331"/>
    </source>
</evidence>
<organism evidence="4">
    <name type="scientific">Pseudomonas solani</name>
    <dbReference type="NCBI Taxonomy" id="2731552"/>
    <lineage>
        <taxon>Bacteria</taxon>
        <taxon>Pseudomonadati</taxon>
        <taxon>Pseudomonadota</taxon>
        <taxon>Gammaproteobacteria</taxon>
        <taxon>Pseudomonadales</taxon>
        <taxon>Pseudomonadaceae</taxon>
        <taxon>Pseudomonas</taxon>
    </lineage>
</organism>
<evidence type="ECO:0000313" key="5">
    <source>
        <dbReference type="Proteomes" id="UP001064896"/>
    </source>
</evidence>
<dbReference type="Pfam" id="PF07331">
    <property type="entry name" value="TctB"/>
    <property type="match status" value="1"/>
</dbReference>
<name>A0AAU7XZE6_9PSED</name>
<dbReference type="RefSeq" id="WP_021221254.1">
    <property type="nucleotide sequence ID" value="NZ_AP023081.1"/>
</dbReference>
<keyword evidence="1" id="KW-0812">Transmembrane</keyword>
<feature type="transmembrane region" description="Helical" evidence="1">
    <location>
        <begin position="77"/>
        <end position="104"/>
    </location>
</feature>
<reference evidence="3" key="1">
    <citation type="submission" date="2020-05" db="EMBL/GenBank/DDBJ databases">
        <title>Complete genome sequence of Pseudomonas sp. Sm006.</title>
        <authorList>
            <person name="Takeuchi K."/>
            <person name="Someya N."/>
        </authorList>
    </citation>
    <scope>NUCLEOTIDE SEQUENCE</scope>
    <source>
        <strain evidence="3">Sm006</strain>
    </source>
</reference>
<evidence type="ECO:0000313" key="3">
    <source>
        <dbReference type="EMBL" id="BCD84116.1"/>
    </source>
</evidence>
<dbReference type="AlphaFoldDB" id="A0AAU7XZE6"/>
<reference evidence="4" key="2">
    <citation type="submission" date="2023-08" db="EMBL/GenBank/DDBJ databases">
        <title>Increased levels of nutrients transform a symbiont into a lethal pathobiont.</title>
        <authorList>
            <person name="Lachnit T."/>
            <person name="Ulrich L."/>
            <person name="Willmer F.M."/>
            <person name="Hasenbein T."/>
            <person name="Steiner L.X."/>
            <person name="Wolters M."/>
            <person name="Herbst E.M."/>
            <person name="Deines P."/>
        </authorList>
    </citation>
    <scope>NUCLEOTIDE SEQUENCE</scope>
    <source>
        <strain evidence="4">T3</strain>
    </source>
</reference>
<keyword evidence="1" id="KW-0472">Membrane</keyword>